<keyword evidence="4 8" id="KW-0479">Metal-binding</keyword>
<dbReference type="GO" id="GO:0005759">
    <property type="term" value="C:mitochondrial matrix"/>
    <property type="evidence" value="ECO:0000318"/>
    <property type="project" value="GO_Central"/>
</dbReference>
<evidence type="ECO:0000256" key="3">
    <source>
        <dbReference type="ARBA" id="ARBA00022714"/>
    </source>
</evidence>
<dbReference type="eggNOG" id="KOG0911">
    <property type="taxonomic scope" value="Eukaryota"/>
</dbReference>
<keyword evidence="5 8" id="KW-0408">Iron</keyword>
<evidence type="ECO:0000256" key="2">
    <source>
        <dbReference type="ARBA" id="ARBA00009630"/>
    </source>
</evidence>
<dbReference type="EMBL" id="GL377601">
    <property type="protein sequence ID" value="EFJ20853.1"/>
    <property type="molecule type" value="Genomic_DNA"/>
</dbReference>
<dbReference type="HOGENOM" id="CLU_026126_2_1_1"/>
<dbReference type="InterPro" id="IPR004480">
    <property type="entry name" value="Monothiol_GRX-rel"/>
</dbReference>
<gene>
    <name evidence="11" type="primary">GRXs6-2</name>
    <name evidence="10" type="synonym">GRXs6-1</name>
    <name evidence="10" type="ORF">SELMODRAFT_107942</name>
    <name evidence="11" type="ORF">SELMODRAFT_85254</name>
</gene>
<dbReference type="GO" id="GO:0046872">
    <property type="term" value="F:metal ion binding"/>
    <property type="evidence" value="ECO:0007669"/>
    <property type="project" value="UniProtKB-KW"/>
</dbReference>
<evidence type="ECO:0000256" key="7">
    <source>
        <dbReference type="ARBA" id="ARBA00023284"/>
    </source>
</evidence>
<dbReference type="CDD" id="cd03028">
    <property type="entry name" value="GRX_PICOT_like"/>
    <property type="match status" value="1"/>
</dbReference>
<dbReference type="SUPFAM" id="SSF52833">
    <property type="entry name" value="Thioredoxin-like"/>
    <property type="match status" value="1"/>
</dbReference>
<dbReference type="InterPro" id="IPR033658">
    <property type="entry name" value="GRX_PICOT-like"/>
</dbReference>
<name>D8R4X3_SELML</name>
<dbReference type="Gramene" id="EFJ32391">
    <property type="protein sequence ID" value="EFJ32391"/>
    <property type="gene ID" value="SELMODRAFT_85254"/>
</dbReference>
<dbReference type="GO" id="GO:0051537">
    <property type="term" value="F:2 iron, 2 sulfur cluster binding"/>
    <property type="evidence" value="ECO:0007669"/>
    <property type="project" value="UniProtKB-KW"/>
</dbReference>
<dbReference type="Pfam" id="PF00462">
    <property type="entry name" value="Glutaredoxin"/>
    <property type="match status" value="1"/>
</dbReference>
<evidence type="ECO:0000256" key="5">
    <source>
        <dbReference type="ARBA" id="ARBA00023004"/>
    </source>
</evidence>
<dbReference type="KEGG" id="smo:SELMODRAFT_85254"/>
<proteinExistence type="inferred from homology"/>
<dbReference type="GO" id="GO:0015036">
    <property type="term" value="F:disulfide oxidoreductase activity"/>
    <property type="evidence" value="ECO:0007669"/>
    <property type="project" value="InterPro"/>
</dbReference>
<dbReference type="InParanoid" id="D8R4X3"/>
<evidence type="ECO:0000313" key="12">
    <source>
        <dbReference type="Proteomes" id="UP000001514"/>
    </source>
</evidence>
<dbReference type="InterPro" id="IPR036249">
    <property type="entry name" value="Thioredoxin-like_sf"/>
</dbReference>
<feature type="domain" description="Glutaredoxin" evidence="9">
    <location>
        <begin position="6"/>
        <end position="72"/>
    </location>
</feature>
<dbReference type="PIRSF" id="PIRSF005894">
    <property type="entry name" value="Monothiol_GRX"/>
    <property type="match status" value="1"/>
</dbReference>
<evidence type="ECO:0000256" key="8">
    <source>
        <dbReference type="PIRSR" id="PIRSR005894-2"/>
    </source>
</evidence>
<dbReference type="Gramene" id="EFJ20853">
    <property type="protein sequence ID" value="EFJ20853"/>
    <property type="gene ID" value="SELMODRAFT_107942"/>
</dbReference>
<evidence type="ECO:0000313" key="10">
    <source>
        <dbReference type="EMBL" id="EFJ20853.1"/>
    </source>
</evidence>
<protein>
    <submittedName>
        <fullName evidence="10">Uncharacterized protein GRXs6-1</fullName>
    </submittedName>
    <submittedName>
        <fullName evidence="11">Uncharacterized protein GRXs6-2</fullName>
    </submittedName>
</protein>
<dbReference type="PANTHER" id="PTHR10293:SF16">
    <property type="entry name" value="GLUTAREDOXIN-RELATED PROTEIN 5, MITOCHONDRIAL"/>
    <property type="match status" value="1"/>
</dbReference>
<comment type="similarity">
    <text evidence="2">Belongs to the glutaredoxin family. Monothiol subfamily.</text>
</comment>
<keyword evidence="12" id="KW-1185">Reference proteome</keyword>
<keyword evidence="7" id="KW-0676">Redox-active center</keyword>
<feature type="binding site" evidence="8">
    <location>
        <position position="19"/>
    </location>
    <ligand>
        <name>[2Fe-2S] cluster</name>
        <dbReference type="ChEBI" id="CHEBI:190135"/>
        <note>ligand shared between dimeric partners</note>
    </ligand>
</feature>
<dbReference type="NCBIfam" id="TIGR00365">
    <property type="entry name" value="Grx4 family monothiol glutaredoxin"/>
    <property type="match status" value="1"/>
</dbReference>
<accession>D8R4X3</accession>
<dbReference type="Proteomes" id="UP000001514">
    <property type="component" value="Unassembled WGS sequence"/>
</dbReference>
<keyword evidence="6 8" id="KW-0411">Iron-sulfur</keyword>
<dbReference type="Gene3D" id="3.40.30.10">
    <property type="entry name" value="Glutaredoxin"/>
    <property type="match status" value="1"/>
</dbReference>
<dbReference type="AlphaFoldDB" id="D8R4X3"/>
<dbReference type="PANTHER" id="PTHR10293">
    <property type="entry name" value="GLUTAREDOXIN FAMILY MEMBER"/>
    <property type="match status" value="1"/>
</dbReference>
<evidence type="ECO:0000256" key="1">
    <source>
        <dbReference type="ARBA" id="ARBA00008983"/>
    </source>
</evidence>
<organism evidence="12">
    <name type="scientific">Selaginella moellendorffii</name>
    <name type="common">Spikemoss</name>
    <dbReference type="NCBI Taxonomy" id="88036"/>
    <lineage>
        <taxon>Eukaryota</taxon>
        <taxon>Viridiplantae</taxon>
        <taxon>Streptophyta</taxon>
        <taxon>Embryophyta</taxon>
        <taxon>Tracheophyta</taxon>
        <taxon>Lycopodiopsida</taxon>
        <taxon>Selaginellales</taxon>
        <taxon>Selaginellaceae</taxon>
        <taxon>Selaginella</taxon>
    </lineage>
</organism>
<evidence type="ECO:0000256" key="4">
    <source>
        <dbReference type="ARBA" id="ARBA00022723"/>
    </source>
</evidence>
<dbReference type="InterPro" id="IPR014434">
    <property type="entry name" value="Monothiol_GRX"/>
</dbReference>
<keyword evidence="3 8" id="KW-0001">2Fe-2S</keyword>
<dbReference type="InterPro" id="IPR002109">
    <property type="entry name" value="Glutaredoxin"/>
</dbReference>
<sequence length="99" mass="11094">IQGNPVMVYMKGNPDAPQCGFSAMVVRILKHYGMENYSHSRNVLEDAELREGVKSFSKWPTIPQVYIKGEFVGGCDIVTNMHRSGELKDKLKALNPDLP</sequence>
<dbReference type="KEGG" id="smo:SELMODRAFT_107942"/>
<evidence type="ECO:0000259" key="9">
    <source>
        <dbReference type="Pfam" id="PF00462"/>
    </source>
</evidence>
<dbReference type="FunFam" id="3.40.30.10:FF:000005">
    <property type="entry name" value="Glutaredoxin 5"/>
    <property type="match status" value="1"/>
</dbReference>
<feature type="non-terminal residue" evidence="11">
    <location>
        <position position="1"/>
    </location>
</feature>
<dbReference type="EMBL" id="GL377572">
    <property type="protein sequence ID" value="EFJ32391.1"/>
    <property type="molecule type" value="Genomic_DNA"/>
</dbReference>
<dbReference type="PROSITE" id="PS51354">
    <property type="entry name" value="GLUTAREDOXIN_2"/>
    <property type="match status" value="1"/>
</dbReference>
<evidence type="ECO:0000256" key="6">
    <source>
        <dbReference type="ARBA" id="ARBA00023014"/>
    </source>
</evidence>
<reference evidence="11 12" key="1">
    <citation type="journal article" date="2011" name="Science">
        <title>The Selaginella genome identifies genetic changes associated with the evolution of vascular plants.</title>
        <authorList>
            <person name="Banks J.A."/>
            <person name="Nishiyama T."/>
            <person name="Hasebe M."/>
            <person name="Bowman J.L."/>
            <person name="Gribskov M."/>
            <person name="dePamphilis C."/>
            <person name="Albert V.A."/>
            <person name="Aono N."/>
            <person name="Aoyama T."/>
            <person name="Ambrose B.A."/>
            <person name="Ashton N.W."/>
            <person name="Axtell M.J."/>
            <person name="Barker E."/>
            <person name="Barker M.S."/>
            <person name="Bennetzen J.L."/>
            <person name="Bonawitz N.D."/>
            <person name="Chapple C."/>
            <person name="Cheng C."/>
            <person name="Correa L.G."/>
            <person name="Dacre M."/>
            <person name="DeBarry J."/>
            <person name="Dreyer I."/>
            <person name="Elias M."/>
            <person name="Engstrom E.M."/>
            <person name="Estelle M."/>
            <person name="Feng L."/>
            <person name="Finet C."/>
            <person name="Floyd S.K."/>
            <person name="Frommer W.B."/>
            <person name="Fujita T."/>
            <person name="Gramzow L."/>
            <person name="Gutensohn M."/>
            <person name="Harholt J."/>
            <person name="Hattori M."/>
            <person name="Heyl A."/>
            <person name="Hirai T."/>
            <person name="Hiwatashi Y."/>
            <person name="Ishikawa M."/>
            <person name="Iwata M."/>
            <person name="Karol K.G."/>
            <person name="Koehler B."/>
            <person name="Kolukisaoglu U."/>
            <person name="Kubo M."/>
            <person name="Kurata T."/>
            <person name="Lalonde S."/>
            <person name="Li K."/>
            <person name="Li Y."/>
            <person name="Litt A."/>
            <person name="Lyons E."/>
            <person name="Manning G."/>
            <person name="Maruyama T."/>
            <person name="Michael T.P."/>
            <person name="Mikami K."/>
            <person name="Miyazaki S."/>
            <person name="Morinaga S."/>
            <person name="Murata T."/>
            <person name="Mueller-Roeber B."/>
            <person name="Nelson D.R."/>
            <person name="Obara M."/>
            <person name="Oguri Y."/>
            <person name="Olmstead R.G."/>
            <person name="Onodera N."/>
            <person name="Petersen B.L."/>
            <person name="Pils B."/>
            <person name="Prigge M."/>
            <person name="Rensing S.A."/>
            <person name="Riano-Pachon D.M."/>
            <person name="Roberts A.W."/>
            <person name="Sato Y."/>
            <person name="Scheller H.V."/>
            <person name="Schulz B."/>
            <person name="Schulz C."/>
            <person name="Shakirov E.V."/>
            <person name="Shibagaki N."/>
            <person name="Shinohara N."/>
            <person name="Shippen D.E."/>
            <person name="Soerensen I."/>
            <person name="Sotooka R."/>
            <person name="Sugimoto N."/>
            <person name="Sugita M."/>
            <person name="Sumikawa N."/>
            <person name="Tanurdzic M."/>
            <person name="Theissen G."/>
            <person name="Ulvskov P."/>
            <person name="Wakazuki S."/>
            <person name="Weng J.K."/>
            <person name="Willats W.W."/>
            <person name="Wipf D."/>
            <person name="Wolf P.G."/>
            <person name="Yang L."/>
            <person name="Zimmer A.D."/>
            <person name="Zhu Q."/>
            <person name="Mitros T."/>
            <person name="Hellsten U."/>
            <person name="Loque D."/>
            <person name="Otillar R."/>
            <person name="Salamov A."/>
            <person name="Schmutz J."/>
            <person name="Shapiro H."/>
            <person name="Lindquist E."/>
            <person name="Lucas S."/>
            <person name="Rokhsar D."/>
            <person name="Grigoriev I.V."/>
        </authorList>
    </citation>
    <scope>NUCLEOTIDE SEQUENCE [LARGE SCALE GENOMIC DNA]</scope>
</reference>
<evidence type="ECO:0000313" key="11">
    <source>
        <dbReference type="EMBL" id="EFJ32391.1"/>
    </source>
</evidence>
<comment type="similarity">
    <text evidence="1">Belongs to the glutaredoxin family. CGFS subfamily.</text>
</comment>
<dbReference type="STRING" id="88036.D8R4X3"/>